<keyword evidence="1 4" id="KW-0663">Pyridoxal phosphate</keyword>
<dbReference type="AlphaFoldDB" id="A0A1W2HA89"/>
<dbReference type="InterPro" id="IPR015421">
    <property type="entry name" value="PyrdxlP-dep_Trfase_major"/>
</dbReference>
<keyword evidence="7" id="KW-1185">Reference proteome</keyword>
<evidence type="ECO:0000256" key="5">
    <source>
        <dbReference type="RuleBase" id="RU004508"/>
    </source>
</evidence>
<comment type="similarity">
    <text evidence="2 5">Belongs to the DegT/DnrJ/EryC1 family.</text>
</comment>
<dbReference type="STRING" id="758820.SAMN00777080_4365"/>
<dbReference type="GO" id="GO:0030170">
    <property type="term" value="F:pyridoxal phosphate binding"/>
    <property type="evidence" value="ECO:0007669"/>
    <property type="project" value="TreeGrafter"/>
</dbReference>
<name>A0A1W2HA89_9BACT</name>
<dbReference type="PIRSF" id="PIRSF000390">
    <property type="entry name" value="PLP_StrS"/>
    <property type="match status" value="1"/>
</dbReference>
<dbReference type="PANTHER" id="PTHR30244:SF36">
    <property type="entry name" value="3-OXO-GLUCOSE-6-PHOSPHATE:GLUTAMATE AMINOTRANSFERASE"/>
    <property type="match status" value="1"/>
</dbReference>
<dbReference type="GO" id="GO:0008483">
    <property type="term" value="F:transaminase activity"/>
    <property type="evidence" value="ECO:0007669"/>
    <property type="project" value="TreeGrafter"/>
</dbReference>
<dbReference type="SUPFAM" id="SSF53383">
    <property type="entry name" value="PLP-dependent transferases"/>
    <property type="match status" value="1"/>
</dbReference>
<evidence type="ECO:0000256" key="4">
    <source>
        <dbReference type="PIRSR" id="PIRSR000390-2"/>
    </source>
</evidence>
<dbReference type="EMBL" id="LT838813">
    <property type="protein sequence ID" value="SMD45704.1"/>
    <property type="molecule type" value="Genomic_DNA"/>
</dbReference>
<feature type="modified residue" description="N6-(pyridoxal phosphate)lysine" evidence="4">
    <location>
        <position position="187"/>
    </location>
</feature>
<dbReference type="InterPro" id="IPR015424">
    <property type="entry name" value="PyrdxlP-dep_Trfase"/>
</dbReference>
<evidence type="ECO:0000256" key="1">
    <source>
        <dbReference type="ARBA" id="ARBA00022898"/>
    </source>
</evidence>
<dbReference type="GO" id="GO:0000271">
    <property type="term" value="P:polysaccharide biosynthetic process"/>
    <property type="evidence" value="ECO:0007669"/>
    <property type="project" value="TreeGrafter"/>
</dbReference>
<accession>A0A1W2HA89</accession>
<reference evidence="7" key="1">
    <citation type="submission" date="2017-04" db="EMBL/GenBank/DDBJ databases">
        <authorList>
            <person name="Varghese N."/>
            <person name="Submissions S."/>
        </authorList>
    </citation>
    <scope>NUCLEOTIDE SEQUENCE [LARGE SCALE GENOMIC DNA]</scope>
    <source>
        <strain evidence="7">DSM 16537</strain>
    </source>
</reference>
<dbReference type="Gene3D" id="3.40.640.10">
    <property type="entry name" value="Type I PLP-dependent aspartate aminotransferase-like (Major domain)"/>
    <property type="match status" value="1"/>
</dbReference>
<evidence type="ECO:0000313" key="6">
    <source>
        <dbReference type="EMBL" id="SMD45704.1"/>
    </source>
</evidence>
<dbReference type="InterPro" id="IPR000653">
    <property type="entry name" value="DegT/StrS_aminotransferase"/>
</dbReference>
<evidence type="ECO:0000256" key="2">
    <source>
        <dbReference type="ARBA" id="ARBA00037999"/>
    </source>
</evidence>
<dbReference type="Gene3D" id="3.90.1150.10">
    <property type="entry name" value="Aspartate Aminotransferase, domain 1"/>
    <property type="match status" value="1"/>
</dbReference>
<dbReference type="PANTHER" id="PTHR30244">
    <property type="entry name" value="TRANSAMINASE"/>
    <property type="match status" value="1"/>
</dbReference>
<dbReference type="OrthoDB" id="9804264at2"/>
<dbReference type="Pfam" id="PF01041">
    <property type="entry name" value="DegT_DnrJ_EryC1"/>
    <property type="match status" value="1"/>
</dbReference>
<dbReference type="InterPro" id="IPR015422">
    <property type="entry name" value="PyrdxlP-dep_Trfase_small"/>
</dbReference>
<protein>
    <submittedName>
        <fullName evidence="6">dTDP-4-amino-4,6-dideoxygalactose transaminase</fullName>
    </submittedName>
</protein>
<evidence type="ECO:0000256" key="3">
    <source>
        <dbReference type="PIRSR" id="PIRSR000390-1"/>
    </source>
</evidence>
<dbReference type="CDD" id="cd00616">
    <property type="entry name" value="AHBA_syn"/>
    <property type="match status" value="1"/>
</dbReference>
<sequence>MNKHIPFLDLSQIPLDLKIALKEKFSQMLDKGVFSGGEEVEILEKNLKEYLGINYALACSNGTDALELALRALEIGSGDEVIVPAISWVSTAEAVALVGAKPVFIDTDASGLMDLDLLESKISSRTKAIIPVHLYGNMVDMEKLLLWSKKNKVAVIEDGAQSFGAVLKGKHAGTWGDIGCLSFYPTKNLGALGEAGAVLTEDSILAEKLRNLLNHGQTFRDHHILVGRNARIDSIQAGFLNVKLGFFSAWQKRRKNLVSIYLQELKDIASISLPQEILSPFHNAHLFIIKTSQRDDLRQFLAQKGIGTAIHYPEIIPYMKPYLDGQKYPVAEMMSKTVLSLPLNPWMKNADVKRICKEIRNFGFQTLV</sequence>
<dbReference type="Proteomes" id="UP000192333">
    <property type="component" value="Chromosome I"/>
</dbReference>
<organism evidence="6 7">
    <name type="scientific">Aquiflexum balticum DSM 16537</name>
    <dbReference type="NCBI Taxonomy" id="758820"/>
    <lineage>
        <taxon>Bacteria</taxon>
        <taxon>Pseudomonadati</taxon>
        <taxon>Bacteroidota</taxon>
        <taxon>Cytophagia</taxon>
        <taxon>Cytophagales</taxon>
        <taxon>Cyclobacteriaceae</taxon>
        <taxon>Aquiflexum</taxon>
    </lineage>
</organism>
<feature type="active site" description="Proton acceptor" evidence="3">
    <location>
        <position position="187"/>
    </location>
</feature>
<proteinExistence type="inferred from homology"/>
<dbReference type="RefSeq" id="WP_084122662.1">
    <property type="nucleotide sequence ID" value="NZ_LT838813.1"/>
</dbReference>
<gene>
    <name evidence="6" type="ORF">SAMN00777080_4365</name>
</gene>
<evidence type="ECO:0000313" key="7">
    <source>
        <dbReference type="Proteomes" id="UP000192333"/>
    </source>
</evidence>